<dbReference type="AlphaFoldDB" id="L8JKX7"/>
<gene>
    <name evidence="1" type="ORF">C900_00730</name>
</gene>
<dbReference type="SUPFAM" id="SSF50475">
    <property type="entry name" value="FMN-binding split barrel"/>
    <property type="match status" value="1"/>
</dbReference>
<dbReference type="eggNOG" id="COG3467">
    <property type="taxonomic scope" value="Bacteria"/>
</dbReference>
<evidence type="ECO:0000313" key="1">
    <source>
        <dbReference type="EMBL" id="ELR68154.1"/>
    </source>
</evidence>
<comment type="caution">
    <text evidence="1">The sequence shown here is derived from an EMBL/GenBank/DDBJ whole genome shotgun (WGS) entry which is preliminary data.</text>
</comment>
<dbReference type="EMBL" id="AMZN01000139">
    <property type="protein sequence ID" value="ELR68154.1"/>
    <property type="molecule type" value="Genomic_DNA"/>
</dbReference>
<sequence>MEQFEVTTLNKVKRAPERGHYDKETVYGILDAGFLCHISFVVDGRPFIIPTLYGREENRLYIHGATTSRMIKNLEAGVVMSLAVSHVDGLVLARSAFHHSMNYRSVVVFGNAYPVADENKEHALYVISEHLIRDRWNEVRPPSAKELKATTVLAIEIDHASAKIRTGPPKDDKEDYDLDVWAGIIPVGMGISAPIADDLLKKGTKISSSVRNYVKSHDQGFNLVEHFRNSTGHHLGNASWVK</sequence>
<dbReference type="Pfam" id="PF12900">
    <property type="entry name" value="Pyridox_ox_2"/>
    <property type="match status" value="1"/>
</dbReference>
<dbReference type="InterPro" id="IPR012349">
    <property type="entry name" value="Split_barrel_FMN-bd"/>
</dbReference>
<evidence type="ECO:0000313" key="2">
    <source>
        <dbReference type="Proteomes" id="UP000011135"/>
    </source>
</evidence>
<dbReference type="InterPro" id="IPR024747">
    <property type="entry name" value="Pyridox_Oxase-rel"/>
</dbReference>
<name>L8JKX7_9BACT</name>
<dbReference type="PANTHER" id="PTHR34071">
    <property type="entry name" value="5-NITROIMIDAZOLE ANTIBIOTICS RESISTANCE PROTEIN, NIMA-FAMILY-RELATED PROTEIN-RELATED"/>
    <property type="match status" value="1"/>
</dbReference>
<organism evidence="1 2">
    <name type="scientific">Fulvivirga imtechensis AK7</name>
    <dbReference type="NCBI Taxonomy" id="1237149"/>
    <lineage>
        <taxon>Bacteria</taxon>
        <taxon>Pseudomonadati</taxon>
        <taxon>Bacteroidota</taxon>
        <taxon>Cytophagia</taxon>
        <taxon>Cytophagales</taxon>
        <taxon>Fulvivirgaceae</taxon>
        <taxon>Fulvivirga</taxon>
    </lineage>
</organism>
<accession>L8JKX7</accession>
<proteinExistence type="predicted"/>
<keyword evidence="2" id="KW-1185">Reference proteome</keyword>
<reference evidence="1 2" key="1">
    <citation type="submission" date="2012-12" db="EMBL/GenBank/DDBJ databases">
        <title>Genome assembly of Fulvivirga imtechensis AK7.</title>
        <authorList>
            <person name="Nupur N."/>
            <person name="Khatri I."/>
            <person name="Kumar R."/>
            <person name="Subramanian S."/>
            <person name="Pinnaka A."/>
        </authorList>
    </citation>
    <scope>NUCLEOTIDE SEQUENCE [LARGE SCALE GENOMIC DNA]</scope>
    <source>
        <strain evidence="1 2">AK7</strain>
    </source>
</reference>
<dbReference type="RefSeq" id="WP_009583652.1">
    <property type="nucleotide sequence ID" value="NZ_AMZN01000139.1"/>
</dbReference>
<dbReference type="Proteomes" id="UP000011135">
    <property type="component" value="Unassembled WGS sequence"/>
</dbReference>
<protein>
    <submittedName>
        <fullName evidence="1">Pyridoxamine 5'-phosphate oxidase</fullName>
    </submittedName>
</protein>
<dbReference type="PANTHER" id="PTHR34071:SF2">
    <property type="entry name" value="FLAVIN-NUCLEOTIDE-BINDING PROTEIN"/>
    <property type="match status" value="1"/>
</dbReference>
<dbReference type="OrthoDB" id="116031at2"/>
<dbReference type="Gene3D" id="2.30.110.10">
    <property type="entry name" value="Electron Transport, Fmn-binding Protein, Chain A"/>
    <property type="match status" value="1"/>
</dbReference>
<dbReference type="PATRIC" id="fig|1237149.3.peg.5798"/>